<dbReference type="EMBL" id="PDJI01000004">
    <property type="protein sequence ID" value="PFG38288.1"/>
    <property type="molecule type" value="Genomic_DNA"/>
</dbReference>
<accession>A0A2A9EHA9</accession>
<gene>
    <name evidence="3" type="ORF">ATJ97_0761</name>
</gene>
<dbReference type="Proteomes" id="UP000222106">
    <property type="component" value="Unassembled WGS sequence"/>
</dbReference>
<comment type="caution">
    <text evidence="3">The sequence shown here is derived from an EMBL/GenBank/DDBJ whole genome shotgun (WGS) entry which is preliminary data.</text>
</comment>
<dbReference type="Pfam" id="PF01161">
    <property type="entry name" value="PBP"/>
    <property type="match status" value="1"/>
</dbReference>
<feature type="region of interest" description="Disordered" evidence="2">
    <location>
        <begin position="1"/>
        <end position="51"/>
    </location>
</feature>
<dbReference type="AlphaFoldDB" id="A0A2A9EHA9"/>
<dbReference type="CDD" id="cd00865">
    <property type="entry name" value="PEBP_bact_arch"/>
    <property type="match status" value="1"/>
</dbReference>
<keyword evidence="4" id="KW-1185">Reference proteome</keyword>
<dbReference type="InterPro" id="IPR008914">
    <property type="entry name" value="PEBP"/>
</dbReference>
<evidence type="ECO:0008006" key="5">
    <source>
        <dbReference type="Google" id="ProtNLM"/>
    </source>
</evidence>
<comment type="similarity">
    <text evidence="1">Belongs to the UPF0098 family.</text>
</comment>
<evidence type="ECO:0000313" key="4">
    <source>
        <dbReference type="Proteomes" id="UP000222106"/>
    </source>
</evidence>
<dbReference type="RefSeq" id="WP_098482592.1">
    <property type="nucleotide sequence ID" value="NZ_PDJI01000004.1"/>
</dbReference>
<proteinExistence type="inferred from homology"/>
<dbReference type="SUPFAM" id="SSF49777">
    <property type="entry name" value="PEBP-like"/>
    <property type="match status" value="1"/>
</dbReference>
<dbReference type="PANTHER" id="PTHR30289:SF1">
    <property type="entry name" value="PEBP (PHOSPHATIDYLETHANOLAMINE-BINDING PROTEIN) FAMILY PROTEIN"/>
    <property type="match status" value="1"/>
</dbReference>
<organism evidence="3 4">
    <name type="scientific">Georgenia soli</name>
    <dbReference type="NCBI Taxonomy" id="638953"/>
    <lineage>
        <taxon>Bacteria</taxon>
        <taxon>Bacillati</taxon>
        <taxon>Actinomycetota</taxon>
        <taxon>Actinomycetes</taxon>
        <taxon>Micrococcales</taxon>
        <taxon>Bogoriellaceae</taxon>
        <taxon>Georgenia</taxon>
    </lineage>
</organism>
<dbReference type="NCBIfam" id="TIGR00481">
    <property type="entry name" value="YbhB/YbcL family Raf kinase inhibitor-like protein"/>
    <property type="match status" value="1"/>
</dbReference>
<reference evidence="3 4" key="1">
    <citation type="submission" date="2017-10" db="EMBL/GenBank/DDBJ databases">
        <title>Sequencing the genomes of 1000 actinobacteria strains.</title>
        <authorList>
            <person name="Klenk H.-P."/>
        </authorList>
    </citation>
    <scope>NUCLEOTIDE SEQUENCE [LARGE SCALE GENOMIC DNA]</scope>
    <source>
        <strain evidence="3 4">DSM 21838</strain>
    </source>
</reference>
<feature type="compositionally biased region" description="Polar residues" evidence="2">
    <location>
        <begin position="37"/>
        <end position="51"/>
    </location>
</feature>
<feature type="compositionally biased region" description="Basic and acidic residues" evidence="2">
    <location>
        <begin position="1"/>
        <end position="13"/>
    </location>
</feature>
<dbReference type="InterPro" id="IPR005247">
    <property type="entry name" value="YbhB_YbcL/LppC-like"/>
</dbReference>
<name>A0A2A9EHA9_9MICO</name>
<dbReference type="InterPro" id="IPR036610">
    <property type="entry name" value="PEBP-like_sf"/>
</dbReference>
<dbReference type="Gene3D" id="3.90.280.10">
    <property type="entry name" value="PEBP-like"/>
    <property type="match status" value="1"/>
</dbReference>
<evidence type="ECO:0000256" key="2">
    <source>
        <dbReference type="SAM" id="MobiDB-lite"/>
    </source>
</evidence>
<dbReference type="PANTHER" id="PTHR30289">
    <property type="entry name" value="UNCHARACTERIZED PROTEIN YBCL-RELATED"/>
    <property type="match status" value="1"/>
</dbReference>
<sequence length="175" mass="18929">MKLDRPLAQDPYEKLPAVPSFTLTSSDLTDGSPMDAQHSQRGGSVSPQLSWSGFPEETRGFVVSCFDPDAPTPSGWWHWTVVDLGADTTELEQGAGQSDLMLPGAAFHLRNDGGEHAYTGAAPPPGDRAHRYYFAVHALDTETLELDEDTTPTKAAIQTLFHTIARATLTATFQA</sequence>
<evidence type="ECO:0000256" key="1">
    <source>
        <dbReference type="ARBA" id="ARBA00007120"/>
    </source>
</evidence>
<dbReference type="OrthoDB" id="9797506at2"/>
<evidence type="ECO:0000313" key="3">
    <source>
        <dbReference type="EMBL" id="PFG38288.1"/>
    </source>
</evidence>
<protein>
    <recommendedName>
        <fullName evidence="5">PBP family phospholipid-binding protein</fullName>
    </recommendedName>
</protein>